<evidence type="ECO:0000313" key="3">
    <source>
        <dbReference type="Proteomes" id="UP000706580"/>
    </source>
</evidence>
<keyword evidence="3" id="KW-1185">Reference proteome</keyword>
<feature type="coiled-coil region" evidence="1">
    <location>
        <begin position="87"/>
        <end position="121"/>
    </location>
</feature>
<protein>
    <submittedName>
        <fullName evidence="2">Uncharacterized protein</fullName>
    </submittedName>
</protein>
<reference evidence="2 3" key="1">
    <citation type="submission" date="2020-11" db="EMBL/GenBank/DDBJ databases">
        <title>Draft Genome of Enterobacter sp. strain EMC7.</title>
        <authorList>
            <person name="Barman P."/>
            <person name="Sinha S."/>
            <person name="Sen S."/>
            <person name="Chakraborty R."/>
        </authorList>
    </citation>
    <scope>NUCLEOTIDE SEQUENCE [LARGE SCALE GENOMIC DNA]</scope>
    <source>
        <strain evidence="2 3">EMC7</strain>
    </source>
</reference>
<name>A0ABS7S0E4_9ENTR</name>
<gene>
    <name evidence="2" type="ORF">ITX56_17615</name>
</gene>
<proteinExistence type="predicted"/>
<keyword evidence="1" id="KW-0175">Coiled coil</keyword>
<sequence>MSLADDILQAAARPRRPVPGETVYVIRKQLTRPNCVPELPALISKCYTRRVQLNGIRVIVMGPGVKDFTGEGVFCTFSAHEVFLSYVDALEYAVEVIQTRLDEIEQQRQNAAAVMADIQRHLTQELTE</sequence>
<dbReference type="Proteomes" id="UP000706580">
    <property type="component" value="Unassembled WGS sequence"/>
</dbReference>
<evidence type="ECO:0000313" key="2">
    <source>
        <dbReference type="EMBL" id="MBZ0059588.1"/>
    </source>
</evidence>
<dbReference type="EMBL" id="JADMNK010000010">
    <property type="protein sequence ID" value="MBZ0059588.1"/>
    <property type="molecule type" value="Genomic_DNA"/>
</dbReference>
<organism evidence="2 3">
    <name type="scientific">Leclercia barmai</name>
    <dbReference type="NCBI Taxonomy" id="2785629"/>
    <lineage>
        <taxon>Bacteria</taxon>
        <taxon>Pseudomonadati</taxon>
        <taxon>Pseudomonadota</taxon>
        <taxon>Gammaproteobacteria</taxon>
        <taxon>Enterobacterales</taxon>
        <taxon>Enterobacteriaceae</taxon>
        <taxon>Leclercia</taxon>
    </lineage>
</organism>
<comment type="caution">
    <text evidence="2">The sequence shown here is derived from an EMBL/GenBank/DDBJ whole genome shotgun (WGS) entry which is preliminary data.</text>
</comment>
<accession>A0ABS7S0E4</accession>
<evidence type="ECO:0000256" key="1">
    <source>
        <dbReference type="SAM" id="Coils"/>
    </source>
</evidence>
<dbReference type="RefSeq" id="WP_223075262.1">
    <property type="nucleotide sequence ID" value="NZ_JADMNK010000010.1"/>
</dbReference>